<gene>
    <name evidence="4" type="ORF">GRAN_3087</name>
</gene>
<organism evidence="4 5">
    <name type="scientific">Granulicella sibirica</name>
    <dbReference type="NCBI Taxonomy" id="2479048"/>
    <lineage>
        <taxon>Bacteria</taxon>
        <taxon>Pseudomonadati</taxon>
        <taxon>Acidobacteriota</taxon>
        <taxon>Terriglobia</taxon>
        <taxon>Terriglobales</taxon>
        <taxon>Acidobacteriaceae</taxon>
        <taxon>Granulicella</taxon>
    </lineage>
</organism>
<dbReference type="InterPro" id="IPR000182">
    <property type="entry name" value="GNAT_dom"/>
</dbReference>
<dbReference type="Gene3D" id="3.40.630.30">
    <property type="match status" value="1"/>
</dbReference>
<dbReference type="Proteomes" id="UP000289437">
    <property type="component" value="Unassembled WGS sequence"/>
</dbReference>
<name>A0A4Q0T1J1_9BACT</name>
<evidence type="ECO:0000313" key="5">
    <source>
        <dbReference type="Proteomes" id="UP000289437"/>
    </source>
</evidence>
<dbReference type="EMBL" id="RDSM01000002">
    <property type="protein sequence ID" value="RXH56230.1"/>
    <property type="molecule type" value="Genomic_DNA"/>
</dbReference>
<dbReference type="AlphaFoldDB" id="A0A4Q0T1J1"/>
<keyword evidence="2" id="KW-0012">Acyltransferase</keyword>
<accession>A0A4Q0T1J1</accession>
<dbReference type="PANTHER" id="PTHR43877">
    <property type="entry name" value="AMINOALKYLPHOSPHONATE N-ACETYLTRANSFERASE-RELATED-RELATED"/>
    <property type="match status" value="1"/>
</dbReference>
<feature type="domain" description="N-acetyltransferase" evidence="3">
    <location>
        <begin position="4"/>
        <end position="157"/>
    </location>
</feature>
<dbReference type="InterPro" id="IPR050832">
    <property type="entry name" value="Bact_Acetyltransf"/>
</dbReference>
<protein>
    <submittedName>
        <fullName evidence="4">Acetyltransferase</fullName>
    </submittedName>
</protein>
<reference evidence="5" key="2">
    <citation type="submission" date="2019-02" db="EMBL/GenBank/DDBJ databases">
        <title>Granulicella sibirica sp. nov., a psychrotolerant acidobacterium isolated from an organic soil layer in forested tundra, West Siberia.</title>
        <authorList>
            <person name="Oshkin I.Y."/>
            <person name="Kulichevskaya I.S."/>
            <person name="Rijpstra W.I.C."/>
            <person name="Sinninghe Damste J.S."/>
            <person name="Rakitin A.L."/>
            <person name="Ravin N.V."/>
            <person name="Dedysh S.N."/>
        </authorList>
    </citation>
    <scope>NUCLEOTIDE SEQUENCE [LARGE SCALE GENOMIC DNA]</scope>
    <source>
        <strain evidence="5">AF10</strain>
    </source>
</reference>
<dbReference type="InterPro" id="IPR016181">
    <property type="entry name" value="Acyl_CoA_acyltransferase"/>
</dbReference>
<keyword evidence="1 4" id="KW-0808">Transferase</keyword>
<dbReference type="CDD" id="cd04301">
    <property type="entry name" value="NAT_SF"/>
    <property type="match status" value="1"/>
</dbReference>
<dbReference type="PROSITE" id="PS51186">
    <property type="entry name" value="GNAT"/>
    <property type="match status" value="1"/>
</dbReference>
<dbReference type="Pfam" id="PF00583">
    <property type="entry name" value="Acetyltransf_1"/>
    <property type="match status" value="1"/>
</dbReference>
<keyword evidence="5" id="KW-1185">Reference proteome</keyword>
<comment type="caution">
    <text evidence="4">The sequence shown here is derived from an EMBL/GenBank/DDBJ whole genome shotgun (WGS) entry which is preliminary data.</text>
</comment>
<proteinExistence type="predicted"/>
<dbReference type="GO" id="GO:0016747">
    <property type="term" value="F:acyltransferase activity, transferring groups other than amino-acyl groups"/>
    <property type="evidence" value="ECO:0007669"/>
    <property type="project" value="InterPro"/>
</dbReference>
<dbReference type="SUPFAM" id="SSF55729">
    <property type="entry name" value="Acyl-CoA N-acyltransferases (Nat)"/>
    <property type="match status" value="1"/>
</dbReference>
<evidence type="ECO:0000259" key="3">
    <source>
        <dbReference type="PROSITE" id="PS51186"/>
    </source>
</evidence>
<evidence type="ECO:0000313" key="4">
    <source>
        <dbReference type="EMBL" id="RXH56230.1"/>
    </source>
</evidence>
<sequence length="157" mass="17680">MAAYTIRKMTVDDAGLVGEQREKMFQAVNKPQDALDAMREPFLKWVAPKLVDGSYLGWAVEHEGKAIGGAGLIVLDWPPHYLHPTDARRGYLLNVYVDGDHRGQGLARKLVEASYEGARELGIHYLVLHASELGRPVYERMGWKDTNEMSLMLVEED</sequence>
<reference evidence="4 5" key="1">
    <citation type="submission" date="2018-11" db="EMBL/GenBank/DDBJ databases">
        <authorList>
            <person name="Mardanov A.V."/>
            <person name="Ravin N.V."/>
            <person name="Dedysh S.N."/>
        </authorList>
    </citation>
    <scope>NUCLEOTIDE SEQUENCE [LARGE SCALE GENOMIC DNA]</scope>
    <source>
        <strain evidence="4 5">AF10</strain>
    </source>
</reference>
<evidence type="ECO:0000256" key="2">
    <source>
        <dbReference type="ARBA" id="ARBA00023315"/>
    </source>
</evidence>
<evidence type="ECO:0000256" key="1">
    <source>
        <dbReference type="ARBA" id="ARBA00022679"/>
    </source>
</evidence>